<dbReference type="PANTHER" id="PTHR34293">
    <property type="entry name" value="HTH-TYPE TRANSCRIPTIONAL REGULATOR TRMBL2"/>
    <property type="match status" value="1"/>
</dbReference>
<sequence>MDLPALTSQTVALYRQLLSEPRSRVASAAAALGLTEEAARALVDELRVLGLVRTAPDDEQRLVAVNPAVAVAQTLFPEERDLRKRQQELARARAELEELEQFYTEHRKQCRGAAAIEILPGLEAVRSMLRQLADSCVEEVLTSQPGGGRATPVLEEAIGRDEEMLRRGVRIRTLYQHTARYDPPTAAYVERVTRLGAEVRTLSDGFARMIVFDRRVGVVSLHDEPYGAVLVHDASLLDFMLTSFERAWVEAAPYPTSYSQREVQALSAEIRKDIVQLLVAGLDDRAISRRLGMALRTCQRHISTIMEGLGARSRLQAGYLIAQQGLLEESRRPQDPPTADVPG</sequence>
<feature type="domain" description="HTH luxR-type" evidence="2">
    <location>
        <begin position="272"/>
        <end position="321"/>
    </location>
</feature>
<dbReference type="InterPro" id="IPR016032">
    <property type="entry name" value="Sig_transdc_resp-reg_C-effctor"/>
</dbReference>
<accession>A0A540VYQ8</accession>
<dbReference type="AlphaFoldDB" id="A0A540VYQ8"/>
<protein>
    <submittedName>
        <fullName evidence="3">Helix-turn-helix transcriptional regulator</fullName>
    </submittedName>
</protein>
<keyword evidence="1" id="KW-0175">Coiled coil</keyword>
<dbReference type="InterPro" id="IPR051797">
    <property type="entry name" value="TrmB-like"/>
</dbReference>
<dbReference type="SUPFAM" id="SSF46894">
    <property type="entry name" value="C-terminal effector domain of the bipartite response regulators"/>
    <property type="match status" value="1"/>
</dbReference>
<dbReference type="InterPro" id="IPR036388">
    <property type="entry name" value="WH-like_DNA-bd_sf"/>
</dbReference>
<dbReference type="OrthoDB" id="4307453at2"/>
<dbReference type="SMART" id="SM00421">
    <property type="entry name" value="HTH_LUXR"/>
    <property type="match status" value="1"/>
</dbReference>
<dbReference type="GO" id="GO:0006355">
    <property type="term" value="P:regulation of DNA-templated transcription"/>
    <property type="evidence" value="ECO:0007669"/>
    <property type="project" value="InterPro"/>
</dbReference>
<keyword evidence="4" id="KW-1185">Reference proteome</keyword>
<proteinExistence type="predicted"/>
<feature type="coiled-coil region" evidence="1">
    <location>
        <begin position="79"/>
        <end position="109"/>
    </location>
</feature>
<name>A0A540VYQ8_9ACTN</name>
<dbReference type="Proteomes" id="UP000319103">
    <property type="component" value="Unassembled WGS sequence"/>
</dbReference>
<dbReference type="Gene3D" id="1.10.10.10">
    <property type="entry name" value="Winged helix-like DNA-binding domain superfamily/Winged helix DNA-binding domain"/>
    <property type="match status" value="1"/>
</dbReference>
<gene>
    <name evidence="3" type="ORF">E6W39_05985</name>
</gene>
<evidence type="ECO:0000313" key="4">
    <source>
        <dbReference type="Proteomes" id="UP000319103"/>
    </source>
</evidence>
<dbReference type="EMBL" id="VIGB01000003">
    <property type="protein sequence ID" value="TQF01898.1"/>
    <property type="molecule type" value="Genomic_DNA"/>
</dbReference>
<reference evidence="3 4" key="1">
    <citation type="submission" date="2019-06" db="EMBL/GenBank/DDBJ databases">
        <title>Description of Kitasatospora acidophila sp. nov. isolated from pine grove soil, and reclassification of Streptomyces novaecaesareae to Kitasatospora novaeceasareae comb. nov.</title>
        <authorList>
            <person name="Kim M.J."/>
        </authorList>
    </citation>
    <scope>NUCLEOTIDE SEQUENCE [LARGE SCALE GENOMIC DNA]</scope>
    <source>
        <strain evidence="3 4">MMS16-CNU292</strain>
    </source>
</reference>
<comment type="caution">
    <text evidence="3">The sequence shown here is derived from an EMBL/GenBank/DDBJ whole genome shotgun (WGS) entry which is preliminary data.</text>
</comment>
<dbReference type="GO" id="GO:0003677">
    <property type="term" value="F:DNA binding"/>
    <property type="evidence" value="ECO:0007669"/>
    <property type="project" value="InterPro"/>
</dbReference>
<dbReference type="RefSeq" id="WP_141632620.1">
    <property type="nucleotide sequence ID" value="NZ_VIGB01000003.1"/>
</dbReference>
<dbReference type="InterPro" id="IPR000792">
    <property type="entry name" value="Tscrpt_reg_LuxR_C"/>
</dbReference>
<organism evidence="3 4">
    <name type="scientific">Kitasatospora acidiphila</name>
    <dbReference type="NCBI Taxonomy" id="2567942"/>
    <lineage>
        <taxon>Bacteria</taxon>
        <taxon>Bacillati</taxon>
        <taxon>Actinomycetota</taxon>
        <taxon>Actinomycetes</taxon>
        <taxon>Kitasatosporales</taxon>
        <taxon>Streptomycetaceae</taxon>
        <taxon>Kitasatospora</taxon>
    </lineage>
</organism>
<evidence type="ECO:0000259" key="2">
    <source>
        <dbReference type="SMART" id="SM00421"/>
    </source>
</evidence>
<dbReference type="Pfam" id="PF00196">
    <property type="entry name" value="GerE"/>
    <property type="match status" value="1"/>
</dbReference>
<evidence type="ECO:0000313" key="3">
    <source>
        <dbReference type="EMBL" id="TQF01898.1"/>
    </source>
</evidence>
<evidence type="ECO:0000256" key="1">
    <source>
        <dbReference type="SAM" id="Coils"/>
    </source>
</evidence>
<dbReference type="PANTHER" id="PTHR34293:SF1">
    <property type="entry name" value="HTH-TYPE TRANSCRIPTIONAL REGULATOR TRMBL2"/>
    <property type="match status" value="1"/>
</dbReference>